<gene>
    <name evidence="2" type="ORF">PAPOLLO_LOCUS17926</name>
</gene>
<dbReference type="OrthoDB" id="7461591at2759"/>
<dbReference type="AlphaFoldDB" id="A0A8S3XIW4"/>
<dbReference type="Proteomes" id="UP000691718">
    <property type="component" value="Unassembled WGS sequence"/>
</dbReference>
<name>A0A8S3XIW4_PARAO</name>
<dbReference type="EMBL" id="CAJQZP010001153">
    <property type="protein sequence ID" value="CAG5023344.1"/>
    <property type="molecule type" value="Genomic_DNA"/>
</dbReference>
<feature type="compositionally biased region" description="Acidic residues" evidence="1">
    <location>
        <begin position="33"/>
        <end position="52"/>
    </location>
</feature>
<evidence type="ECO:0000313" key="3">
    <source>
        <dbReference type="Proteomes" id="UP000691718"/>
    </source>
</evidence>
<evidence type="ECO:0000256" key="1">
    <source>
        <dbReference type="SAM" id="MobiDB-lite"/>
    </source>
</evidence>
<organism evidence="2 3">
    <name type="scientific">Parnassius apollo</name>
    <name type="common">Apollo butterfly</name>
    <name type="synonym">Papilio apollo</name>
    <dbReference type="NCBI Taxonomy" id="110799"/>
    <lineage>
        <taxon>Eukaryota</taxon>
        <taxon>Metazoa</taxon>
        <taxon>Ecdysozoa</taxon>
        <taxon>Arthropoda</taxon>
        <taxon>Hexapoda</taxon>
        <taxon>Insecta</taxon>
        <taxon>Pterygota</taxon>
        <taxon>Neoptera</taxon>
        <taxon>Endopterygota</taxon>
        <taxon>Lepidoptera</taxon>
        <taxon>Glossata</taxon>
        <taxon>Ditrysia</taxon>
        <taxon>Papilionoidea</taxon>
        <taxon>Papilionidae</taxon>
        <taxon>Parnassiinae</taxon>
        <taxon>Parnassini</taxon>
        <taxon>Parnassius</taxon>
        <taxon>Parnassius</taxon>
    </lineage>
</organism>
<accession>A0A8S3XIW4</accession>
<proteinExistence type="predicted"/>
<sequence length="108" mass="12340">MASLNEDEIYAILSRVGDEEEVVPPNYLDSEFEDILETDSEEPTDASSDSDDEPLRASNISRRRRINSTDSSDNAQPTKQMRDVPRKHKWRTLSNFSNLLDAVIVMRP</sequence>
<protein>
    <submittedName>
        <fullName evidence="2">(apollo) hypothetical protein</fullName>
    </submittedName>
</protein>
<feature type="region of interest" description="Disordered" evidence="1">
    <location>
        <begin position="33"/>
        <end position="88"/>
    </location>
</feature>
<evidence type="ECO:0000313" key="2">
    <source>
        <dbReference type="EMBL" id="CAG5023344.1"/>
    </source>
</evidence>
<keyword evidence="3" id="KW-1185">Reference proteome</keyword>
<reference evidence="2" key="1">
    <citation type="submission" date="2021-04" db="EMBL/GenBank/DDBJ databases">
        <authorList>
            <person name="Tunstrom K."/>
        </authorList>
    </citation>
    <scope>NUCLEOTIDE SEQUENCE</scope>
</reference>
<comment type="caution">
    <text evidence="2">The sequence shown here is derived from an EMBL/GenBank/DDBJ whole genome shotgun (WGS) entry which is preliminary data.</text>
</comment>